<dbReference type="Proteomes" id="UP000007575">
    <property type="component" value="Chromosome"/>
</dbReference>
<proteinExistence type="predicted"/>
<dbReference type="STRING" id="745776.DGo_CA1955"/>
<dbReference type="HOGENOM" id="CLU_2192698_0_0_0"/>
<organism evidence="1 2">
    <name type="scientific">Deinococcus gobiensis (strain DSM 21396 / JCM 16679 / CGMCC 1.7299 / I-0)</name>
    <dbReference type="NCBI Taxonomy" id="745776"/>
    <lineage>
        <taxon>Bacteria</taxon>
        <taxon>Thermotogati</taxon>
        <taxon>Deinococcota</taxon>
        <taxon>Deinococci</taxon>
        <taxon>Deinococcales</taxon>
        <taxon>Deinococcaceae</taxon>
        <taxon>Deinococcus</taxon>
    </lineage>
</organism>
<name>H8GXN0_DEIGI</name>
<dbReference type="AlphaFoldDB" id="H8GXN0"/>
<protein>
    <submittedName>
        <fullName evidence="1">Uncharacterized protein</fullName>
    </submittedName>
</protein>
<gene>
    <name evidence="1" type="ordered locus">DGo_CA1955</name>
</gene>
<dbReference type="RefSeq" id="WP_014685365.1">
    <property type="nucleotide sequence ID" value="NC_017790.1"/>
</dbReference>
<sequence length="108" mass="11945">MIDADTINAAFHCLRTEQLSLANYTALETRVRTEIESKKAELLALGIIDGKNAEIREGQLRDRLASEHLELSEAQGAVAEARTGVTIAQIEVDRCKTLLRLLEVTRPS</sequence>
<evidence type="ECO:0000313" key="2">
    <source>
        <dbReference type="Proteomes" id="UP000007575"/>
    </source>
</evidence>
<keyword evidence="2" id="KW-1185">Reference proteome</keyword>
<dbReference type="EMBL" id="CP002191">
    <property type="protein sequence ID" value="AFD25882.1"/>
    <property type="molecule type" value="Genomic_DNA"/>
</dbReference>
<accession>H8GXN0</accession>
<reference evidence="1 2" key="1">
    <citation type="journal article" date="2012" name="PLoS ONE">
        <title>Genome sequence and transcriptome analysis of the radioresistant bacterium Deinococcus gobiensis: insights into the extreme environmental adaptations.</title>
        <authorList>
            <person name="Yuan M."/>
            <person name="Chen M."/>
            <person name="Zhang W."/>
            <person name="Lu W."/>
            <person name="Wang J."/>
            <person name="Yang M."/>
            <person name="Zhao P."/>
            <person name="Tang R."/>
            <person name="Li X."/>
            <person name="Hao Y."/>
            <person name="Zhou Z."/>
            <person name="Zhan Y."/>
            <person name="Yu H."/>
            <person name="Teng C."/>
            <person name="Yan Y."/>
            <person name="Ping S."/>
            <person name="Wang Y."/>
            <person name="Lin M."/>
        </authorList>
    </citation>
    <scope>NUCLEOTIDE SEQUENCE [LARGE SCALE GENOMIC DNA]</scope>
    <source>
        <strain evidence="1 2">I-0</strain>
    </source>
</reference>
<evidence type="ECO:0000313" key="1">
    <source>
        <dbReference type="EMBL" id="AFD25882.1"/>
    </source>
</evidence>
<dbReference type="KEGG" id="dgo:DGo_CA1955"/>
<dbReference type="PATRIC" id="fig|745776.4.peg.2008"/>